<dbReference type="Gene3D" id="3.90.550.10">
    <property type="entry name" value="Spore Coat Polysaccharide Biosynthesis Protein SpsA, Chain A"/>
    <property type="match status" value="1"/>
</dbReference>
<gene>
    <name evidence="5" type="ORF">PSU93_11255</name>
</gene>
<comment type="caution">
    <text evidence="5">The sequence shown here is derived from an EMBL/GenBank/DDBJ whole genome shotgun (WGS) entry which is preliminary data.</text>
</comment>
<reference evidence="5" key="1">
    <citation type="submission" date="2023-01" db="EMBL/GenBank/DDBJ databases">
        <title>Biogeochemical cycle of methane in antarctic sediments.</title>
        <authorList>
            <person name="Roldan D.M."/>
            <person name="Menes R.J."/>
        </authorList>
    </citation>
    <scope>NUCLEOTIDE SEQUENCE [LARGE SCALE GENOMIC DNA]</scope>
    <source>
        <strain evidence="5">K-2018 MAG008</strain>
    </source>
</reference>
<dbReference type="PANTHER" id="PTHR43630">
    <property type="entry name" value="POLY-BETA-1,6-N-ACETYL-D-GLUCOSAMINE SYNTHASE"/>
    <property type="match status" value="1"/>
</dbReference>
<organism evidence="5 6">
    <name type="scientific">Candidatus Methylobacter titanis</name>
    <dbReference type="NCBI Taxonomy" id="3053457"/>
    <lineage>
        <taxon>Bacteria</taxon>
        <taxon>Pseudomonadati</taxon>
        <taxon>Pseudomonadota</taxon>
        <taxon>Gammaproteobacteria</taxon>
        <taxon>Methylococcales</taxon>
        <taxon>Methylococcaceae</taxon>
        <taxon>Methylobacter</taxon>
    </lineage>
</organism>
<evidence type="ECO:0000259" key="4">
    <source>
        <dbReference type="Pfam" id="PF00535"/>
    </source>
</evidence>
<protein>
    <submittedName>
        <fullName evidence="5">Glycosyltransferase family A protein</fullName>
    </submittedName>
</protein>
<dbReference type="InterPro" id="IPR001173">
    <property type="entry name" value="Glyco_trans_2-like"/>
</dbReference>
<dbReference type="CDD" id="cd00761">
    <property type="entry name" value="Glyco_tranf_GTA_type"/>
    <property type="match status" value="1"/>
</dbReference>
<accession>A0AA43Q9F6</accession>
<dbReference type="AlphaFoldDB" id="A0AA43Q9F6"/>
<dbReference type="SUPFAM" id="SSF53448">
    <property type="entry name" value="Nucleotide-diphospho-sugar transferases"/>
    <property type="match status" value="1"/>
</dbReference>
<comment type="similarity">
    <text evidence="1">Belongs to the glycosyltransferase 2 family.</text>
</comment>
<dbReference type="Proteomes" id="UP001160519">
    <property type="component" value="Unassembled WGS sequence"/>
</dbReference>
<dbReference type="InterPro" id="IPR029044">
    <property type="entry name" value="Nucleotide-diphossugar_trans"/>
</dbReference>
<name>A0AA43Q9F6_9GAMM</name>
<keyword evidence="6" id="KW-1185">Reference proteome</keyword>
<dbReference type="Pfam" id="PF00535">
    <property type="entry name" value="Glycos_transf_2"/>
    <property type="match status" value="1"/>
</dbReference>
<keyword evidence="2" id="KW-0328">Glycosyltransferase</keyword>
<keyword evidence="3" id="KW-0808">Transferase</keyword>
<evidence type="ECO:0000313" key="5">
    <source>
        <dbReference type="EMBL" id="MDI1231718.1"/>
    </source>
</evidence>
<feature type="domain" description="Glycosyltransferase 2-like" evidence="4">
    <location>
        <begin position="9"/>
        <end position="131"/>
    </location>
</feature>
<evidence type="ECO:0000256" key="1">
    <source>
        <dbReference type="ARBA" id="ARBA00006739"/>
    </source>
</evidence>
<evidence type="ECO:0000256" key="3">
    <source>
        <dbReference type="ARBA" id="ARBA00022679"/>
    </source>
</evidence>
<evidence type="ECO:0000313" key="6">
    <source>
        <dbReference type="Proteomes" id="UP001160519"/>
    </source>
</evidence>
<evidence type="ECO:0000256" key="2">
    <source>
        <dbReference type="ARBA" id="ARBA00022676"/>
    </source>
</evidence>
<sequence>MNNIFKYIIITPVRDEAPYIEKTIESVSCQTILPSQWLIVDDGSMDGTGEILDIRAAQTSWIKVIHRENRGFRAAGGGVMEAFYAGYSVLNDENWDFIVKLDGDLSFSPDYFEQCFRIFEVEEKLGIGGGTICQLKDNQLKVDSVGDPLFHVRGATKIYRRACWEKINPLVKASGWDTIDEVKANLHGWTTRTFAELKLVQHKPTGGADGFWRDRFKNGRANYITGYHPIFMLAKCVKRALRKPFFLESLALLAGFYTGYLKGIPQVRDPEAIRYLRQQQIRFLLRRPGIYGQP</sequence>
<dbReference type="PANTHER" id="PTHR43630:SF1">
    <property type="entry name" value="POLY-BETA-1,6-N-ACETYL-D-GLUCOSAMINE SYNTHASE"/>
    <property type="match status" value="1"/>
</dbReference>
<dbReference type="GO" id="GO:0016757">
    <property type="term" value="F:glycosyltransferase activity"/>
    <property type="evidence" value="ECO:0007669"/>
    <property type="project" value="UniProtKB-KW"/>
</dbReference>
<dbReference type="EMBL" id="JAQSDF010000039">
    <property type="protein sequence ID" value="MDI1231718.1"/>
    <property type="molecule type" value="Genomic_DNA"/>
</dbReference>
<proteinExistence type="inferred from homology"/>